<dbReference type="SUPFAM" id="SSF101898">
    <property type="entry name" value="NHL repeat"/>
    <property type="match status" value="1"/>
</dbReference>
<feature type="region of interest" description="Disordered" evidence="1">
    <location>
        <begin position="304"/>
        <end position="339"/>
    </location>
</feature>
<accession>A0AAE0T1D2</accession>
<reference evidence="2" key="3">
    <citation type="submission" date="2023-05" db="EMBL/GenBank/DDBJ databases">
        <authorList>
            <person name="Smith C.H."/>
        </authorList>
    </citation>
    <scope>NUCLEOTIDE SEQUENCE</scope>
    <source>
        <strain evidence="2">CHS0354</strain>
        <tissue evidence="2">Mantle</tissue>
    </source>
</reference>
<reference evidence="2" key="1">
    <citation type="journal article" date="2021" name="Genome Biol. Evol.">
        <title>A High-Quality Reference Genome for a Parasitic Bivalve with Doubly Uniparental Inheritance (Bivalvia: Unionida).</title>
        <authorList>
            <person name="Smith C.H."/>
        </authorList>
    </citation>
    <scope>NUCLEOTIDE SEQUENCE</scope>
    <source>
        <strain evidence="2">CHS0354</strain>
    </source>
</reference>
<proteinExistence type="predicted"/>
<protein>
    <submittedName>
        <fullName evidence="2">Uncharacterized protein</fullName>
    </submittedName>
</protein>
<keyword evidence="3" id="KW-1185">Reference proteome</keyword>
<gene>
    <name evidence="2" type="ORF">CHS0354_024777</name>
</gene>
<dbReference type="AlphaFoldDB" id="A0AAE0T1D2"/>
<feature type="compositionally biased region" description="Basic and acidic residues" evidence="1">
    <location>
        <begin position="308"/>
        <end position="339"/>
    </location>
</feature>
<name>A0AAE0T1D2_9BIVA</name>
<reference evidence="2" key="2">
    <citation type="journal article" date="2021" name="Genome Biol. Evol.">
        <title>Developing a high-quality reference genome for a parasitic bivalve with doubly uniparental inheritance (Bivalvia: Unionida).</title>
        <authorList>
            <person name="Smith C.H."/>
        </authorList>
    </citation>
    <scope>NUCLEOTIDE SEQUENCE</scope>
    <source>
        <strain evidence="2">CHS0354</strain>
        <tissue evidence="2">Mantle</tissue>
    </source>
</reference>
<dbReference type="Proteomes" id="UP001195483">
    <property type="component" value="Unassembled WGS sequence"/>
</dbReference>
<sequence>MAALEANKSACNLVQVGNLTLENPGNHGHKYNRLLVLSPEMVMVVDCEAESLSLYNLKNGHIMAVYHTLKSILQDACICSIHDTDITIALCLLNHLIEILVIKTRGQTVTTTVIRTLNVRTEFDFCYGVKYRKENLLILGQRMDNILQYNLCCGIVPITGSNPGQVHNICKCEEVNWISLSLNPNDDNMVYITYWAPDEYRDDSGVYGYRNNTRKFVYRHNDLAHPTGMTVDRRGFIFICNMGPDCIFQLTEKGQLVTILKEGIPSRLQAIFFEEQEGLLYLATGNSNIISIYKQVYSDQQVLGHSSSRLDDERNTKGEIDESDRMEMSGRLEEKPKPADNEIATKNVFEASLNELISHLQNSIQRTLKEKRKACILQWKARAYPETVVQAAKEIDNAKHDGKWEECLQKTNAIVELIQILPENEIPDKQELLVNIYSYFGPTLVEASNFSMVNEFDKKEWTNAIEKFLKTLPDDKYPYEAALLYFEMTTRVLASHESFKGRYLTAARKAKDRELQLYGAVLFLLAEWMTNNTDLGPVKQRDYFCRVAFEMDRSLQLAKYLDDKVAKKVIKKILQEVEVRRKSPFLEDIDSWMKRQLSKPTDHLWMENREAETFNLATGSSEETNNSGITTGQSLSFDHGEIIRKEDLEQVLSNHGKILKFGAASGVTSSKFYPGRVVIRIREGQLNHEYGHIFPPIIEGTTYYVMRGQYLIQSKSDNVFLRPGDSGSGVFYMDERKRLRCIGIAIGYLTSSYEAVVTPIEDVLEALGLDQNNLMRFPDLYIYQRDMRPYLS</sequence>
<evidence type="ECO:0000256" key="1">
    <source>
        <dbReference type="SAM" id="MobiDB-lite"/>
    </source>
</evidence>
<comment type="caution">
    <text evidence="2">The sequence shown here is derived from an EMBL/GenBank/DDBJ whole genome shotgun (WGS) entry which is preliminary data.</text>
</comment>
<dbReference type="EMBL" id="JAEAOA010001463">
    <property type="protein sequence ID" value="KAK3602000.1"/>
    <property type="molecule type" value="Genomic_DNA"/>
</dbReference>
<evidence type="ECO:0000313" key="3">
    <source>
        <dbReference type="Proteomes" id="UP001195483"/>
    </source>
</evidence>
<evidence type="ECO:0000313" key="2">
    <source>
        <dbReference type="EMBL" id="KAK3602000.1"/>
    </source>
</evidence>
<organism evidence="2 3">
    <name type="scientific">Potamilus streckersoni</name>
    <dbReference type="NCBI Taxonomy" id="2493646"/>
    <lineage>
        <taxon>Eukaryota</taxon>
        <taxon>Metazoa</taxon>
        <taxon>Spiralia</taxon>
        <taxon>Lophotrochozoa</taxon>
        <taxon>Mollusca</taxon>
        <taxon>Bivalvia</taxon>
        <taxon>Autobranchia</taxon>
        <taxon>Heteroconchia</taxon>
        <taxon>Palaeoheterodonta</taxon>
        <taxon>Unionida</taxon>
        <taxon>Unionoidea</taxon>
        <taxon>Unionidae</taxon>
        <taxon>Ambleminae</taxon>
        <taxon>Lampsilini</taxon>
        <taxon>Potamilus</taxon>
    </lineage>
</organism>